<feature type="active site" description="Charge relay system" evidence="9">
    <location>
        <position position="243"/>
    </location>
</feature>
<feature type="transmembrane region" description="Helical" evidence="11">
    <location>
        <begin position="9"/>
        <end position="30"/>
    </location>
</feature>
<dbReference type="NCBIfam" id="TIGR02037">
    <property type="entry name" value="degP_htrA_DO"/>
    <property type="match status" value="1"/>
</dbReference>
<evidence type="ECO:0000313" key="13">
    <source>
        <dbReference type="EMBL" id="QQO11365.1"/>
    </source>
</evidence>
<organism evidence="13 14">
    <name type="scientific">Breznakiella homolactica</name>
    <dbReference type="NCBI Taxonomy" id="2798577"/>
    <lineage>
        <taxon>Bacteria</taxon>
        <taxon>Pseudomonadati</taxon>
        <taxon>Spirochaetota</taxon>
        <taxon>Spirochaetia</taxon>
        <taxon>Spirochaetales</taxon>
        <taxon>Breznakiellaceae</taxon>
        <taxon>Breznakiella</taxon>
    </lineage>
</organism>
<dbReference type="GO" id="GO:0042597">
    <property type="term" value="C:periplasmic space"/>
    <property type="evidence" value="ECO:0007669"/>
    <property type="project" value="UniProtKB-SubCell"/>
</dbReference>
<evidence type="ECO:0000256" key="4">
    <source>
        <dbReference type="ARBA" id="ARBA00022729"/>
    </source>
</evidence>
<dbReference type="EMBL" id="CP067089">
    <property type="protein sequence ID" value="QQO11365.1"/>
    <property type="molecule type" value="Genomic_DNA"/>
</dbReference>
<evidence type="ECO:0000259" key="12">
    <source>
        <dbReference type="PROSITE" id="PS50106"/>
    </source>
</evidence>
<keyword evidence="11" id="KW-1133">Transmembrane helix</keyword>
<dbReference type="KEGG" id="bhc:JFL75_10110"/>
<dbReference type="PROSITE" id="PS51257">
    <property type="entry name" value="PROKAR_LIPOPROTEIN"/>
    <property type="match status" value="1"/>
</dbReference>
<dbReference type="AlphaFoldDB" id="A0A7T7XRW8"/>
<dbReference type="Gene3D" id="2.30.42.10">
    <property type="match status" value="2"/>
</dbReference>
<dbReference type="InterPro" id="IPR041489">
    <property type="entry name" value="PDZ_6"/>
</dbReference>
<feature type="binding site" evidence="10">
    <location>
        <position position="138"/>
    </location>
    <ligand>
        <name>substrate</name>
    </ligand>
</feature>
<accession>A0A7T7XRW8</accession>
<reference evidence="13" key="1">
    <citation type="submission" date="2021-01" db="EMBL/GenBank/DDBJ databases">
        <title>Description of Breznakiella homolactica.</title>
        <authorList>
            <person name="Song Y."/>
            <person name="Brune A."/>
        </authorList>
    </citation>
    <scope>NUCLEOTIDE SEQUENCE</scope>
    <source>
        <strain evidence="13">RmG30</strain>
    </source>
</reference>
<dbReference type="PROSITE" id="PS50106">
    <property type="entry name" value="PDZ"/>
    <property type="match status" value="2"/>
</dbReference>
<keyword evidence="7" id="KW-0378">Hydrolase</keyword>
<dbReference type="InterPro" id="IPR011782">
    <property type="entry name" value="Pept_S1C_Do"/>
</dbReference>
<feature type="domain" description="PDZ" evidence="12">
    <location>
        <begin position="301"/>
        <end position="355"/>
    </location>
</feature>
<feature type="active site" description="Charge relay system" evidence="9">
    <location>
        <position position="138"/>
    </location>
</feature>
<dbReference type="InterPro" id="IPR036034">
    <property type="entry name" value="PDZ_sf"/>
</dbReference>
<feature type="active site" description="Charge relay system" evidence="9">
    <location>
        <position position="168"/>
    </location>
</feature>
<comment type="similarity">
    <text evidence="2">Belongs to the peptidase S1C family.</text>
</comment>
<name>A0A7T7XRW8_9SPIR</name>
<keyword evidence="3" id="KW-0645">Protease</keyword>
<dbReference type="SUPFAM" id="SSF50156">
    <property type="entry name" value="PDZ domain-like"/>
    <property type="match status" value="2"/>
</dbReference>
<keyword evidence="11" id="KW-0812">Transmembrane</keyword>
<dbReference type="InterPro" id="IPR001478">
    <property type="entry name" value="PDZ"/>
</dbReference>
<comment type="subcellular location">
    <subcellularLocation>
        <location evidence="1">Periplasm</location>
    </subcellularLocation>
</comment>
<dbReference type="Gene3D" id="2.40.10.120">
    <property type="match status" value="1"/>
</dbReference>
<dbReference type="PRINTS" id="PR00834">
    <property type="entry name" value="PROTEASES2C"/>
</dbReference>
<dbReference type="GO" id="GO:0006508">
    <property type="term" value="P:proteolysis"/>
    <property type="evidence" value="ECO:0007669"/>
    <property type="project" value="UniProtKB-KW"/>
</dbReference>
<evidence type="ECO:0000256" key="8">
    <source>
        <dbReference type="ARBA" id="ARBA00022825"/>
    </source>
</evidence>
<dbReference type="SUPFAM" id="SSF50494">
    <property type="entry name" value="Trypsin-like serine proteases"/>
    <property type="match status" value="1"/>
</dbReference>
<evidence type="ECO:0000256" key="5">
    <source>
        <dbReference type="ARBA" id="ARBA00022737"/>
    </source>
</evidence>
<evidence type="ECO:0000313" key="14">
    <source>
        <dbReference type="Proteomes" id="UP000595917"/>
    </source>
</evidence>
<evidence type="ECO:0000256" key="9">
    <source>
        <dbReference type="PIRSR" id="PIRSR611782-1"/>
    </source>
</evidence>
<keyword evidence="4" id="KW-0732">Signal</keyword>
<proteinExistence type="inferred from homology"/>
<dbReference type="Proteomes" id="UP000595917">
    <property type="component" value="Chromosome"/>
</dbReference>
<protein>
    <submittedName>
        <fullName evidence="13">Do family serine endopeptidase</fullName>
    </submittedName>
</protein>
<evidence type="ECO:0000256" key="10">
    <source>
        <dbReference type="PIRSR" id="PIRSR611782-2"/>
    </source>
</evidence>
<evidence type="ECO:0000256" key="6">
    <source>
        <dbReference type="ARBA" id="ARBA00022764"/>
    </source>
</evidence>
<gene>
    <name evidence="13" type="ORF">JFL75_10110</name>
</gene>
<sequence>MKKLSSKNFFVFNLVLIGAIFGFSLAFLSFSCSTPNAKKTAQAEEAPVVIPADSLAVAEQLQTAFRSVANKVQPSVVELKTVSIRKQQVPRFNGIPWEFFFGNPDSGSQEREFRSQGLGSGIIVRRDGDTYYVLTNQHVVGDATEISVATNDGNEYAAELIGDDSRKDLAMVSFKSSESYPLAVLGDSDSVRVGDWAIAVGNPLGFMSSVTMGVVSAVGRTGGPAGNINDFIQTDASINQGNSGGALVNIRGEVIGINTWIASNTSGGGSVGLGFAIPINNAKRSVDEFINSGQIKYGWLGVSLMDADRDLLTALNLTGKRGAFASQVFLGSPADKGGIMPGDFITHLNGTEMRSRDQLVLAVGELKPGERATFKVIRDGATRDIEVRIEERNDEVAAENNKLWPGVYAIPLSESVRSSLKLDNDAKGVYVAEVIAKSPAAIIGLQRGDRIVGVNGEAAPDLASFYKLLREKADKEVWFEVIRGDSTLETMKYKR</sequence>
<feature type="domain" description="PDZ" evidence="12">
    <location>
        <begin position="409"/>
        <end position="462"/>
    </location>
</feature>
<feature type="binding site" evidence="10">
    <location>
        <position position="168"/>
    </location>
    <ligand>
        <name>substrate</name>
    </ligand>
</feature>
<evidence type="ECO:0000256" key="7">
    <source>
        <dbReference type="ARBA" id="ARBA00022801"/>
    </source>
</evidence>
<evidence type="ECO:0000256" key="2">
    <source>
        <dbReference type="ARBA" id="ARBA00010541"/>
    </source>
</evidence>
<keyword evidence="5" id="KW-0677">Repeat</keyword>
<evidence type="ECO:0000256" key="1">
    <source>
        <dbReference type="ARBA" id="ARBA00004418"/>
    </source>
</evidence>
<evidence type="ECO:0000256" key="11">
    <source>
        <dbReference type="SAM" id="Phobius"/>
    </source>
</evidence>
<dbReference type="Pfam" id="PF13365">
    <property type="entry name" value="Trypsin_2"/>
    <property type="match status" value="1"/>
</dbReference>
<keyword evidence="14" id="KW-1185">Reference proteome</keyword>
<keyword evidence="6" id="KW-0574">Periplasm</keyword>
<dbReference type="InterPro" id="IPR009003">
    <property type="entry name" value="Peptidase_S1_PA"/>
</dbReference>
<dbReference type="SMART" id="SM00228">
    <property type="entry name" value="PDZ"/>
    <property type="match status" value="2"/>
</dbReference>
<feature type="binding site" evidence="10">
    <location>
        <begin position="241"/>
        <end position="243"/>
    </location>
    <ligand>
        <name>substrate</name>
    </ligand>
</feature>
<dbReference type="GO" id="GO:0004252">
    <property type="term" value="F:serine-type endopeptidase activity"/>
    <property type="evidence" value="ECO:0007669"/>
    <property type="project" value="InterPro"/>
</dbReference>
<dbReference type="PANTHER" id="PTHR22939">
    <property type="entry name" value="SERINE PROTEASE FAMILY S1C HTRA-RELATED"/>
    <property type="match status" value="1"/>
</dbReference>
<keyword evidence="8" id="KW-0720">Serine protease</keyword>
<evidence type="ECO:0000256" key="3">
    <source>
        <dbReference type="ARBA" id="ARBA00022670"/>
    </source>
</evidence>
<keyword evidence="11" id="KW-0472">Membrane</keyword>
<dbReference type="Pfam" id="PF13180">
    <property type="entry name" value="PDZ_2"/>
    <property type="match status" value="1"/>
</dbReference>
<dbReference type="InterPro" id="IPR001940">
    <property type="entry name" value="Peptidase_S1C"/>
</dbReference>
<dbReference type="PANTHER" id="PTHR22939:SF129">
    <property type="entry name" value="SERINE PROTEASE HTRA2, MITOCHONDRIAL"/>
    <property type="match status" value="1"/>
</dbReference>
<dbReference type="Pfam" id="PF17820">
    <property type="entry name" value="PDZ_6"/>
    <property type="match status" value="1"/>
</dbReference>